<evidence type="ECO:0000313" key="8">
    <source>
        <dbReference type="EMBL" id="WPG98171.1"/>
    </source>
</evidence>
<dbReference type="GO" id="GO:0046294">
    <property type="term" value="P:formaldehyde catabolic process"/>
    <property type="evidence" value="ECO:0007669"/>
    <property type="project" value="InterPro"/>
</dbReference>
<dbReference type="PANTHER" id="PTHR10061:SF0">
    <property type="entry name" value="S-FORMYLGLUTATHIONE HYDROLASE"/>
    <property type="match status" value="1"/>
</dbReference>
<comment type="subcellular location">
    <subcellularLocation>
        <location evidence="7">Cytoplasm</location>
    </subcellularLocation>
</comment>
<dbReference type="FunFam" id="3.40.50.1820:FF:000002">
    <property type="entry name" value="S-formylglutathione hydrolase"/>
    <property type="match status" value="1"/>
</dbReference>
<dbReference type="Gene3D" id="3.40.50.1820">
    <property type="entry name" value="alpha/beta hydrolase"/>
    <property type="match status" value="1"/>
</dbReference>
<dbReference type="InterPro" id="IPR014186">
    <property type="entry name" value="S-formylglutathione_hydrol"/>
</dbReference>
<gene>
    <name evidence="8" type="ORF">R9X50_00095700</name>
</gene>
<reference evidence="8 9" key="1">
    <citation type="submission" date="2023-11" db="EMBL/GenBank/DDBJ databases">
        <title>An acidophilic fungus is an integral part of prey digestion in a carnivorous sundew plant.</title>
        <authorList>
            <person name="Tsai I.J."/>
        </authorList>
    </citation>
    <scope>NUCLEOTIDE SEQUENCE [LARGE SCALE GENOMIC DNA]</scope>
    <source>
        <strain evidence="8">169a</strain>
    </source>
</reference>
<sequence length="293" mass="32126">MSFETTATIASFGGKLLKLAHQAKSTSCQMKLNLYIPPSASSSKPAPVLFYLAGLTCTGDNGAEKGFFQNMASKKGIAVVYPDTSPRGLGIAGEDDAYDFGSGAGFYVDATKEPYAGKYNMYSYITKELPEALFAEFKELDGKRVSITGHSMGGHGALTLFLKNPGMYKSVSAFAPITNPSKCPWGEKAFGGYFGDDQKSKWAEHDATELISKFSGETDVLIDVGTGDNFYKQKQLLPENFEEAAKKAGKNVKVRYHDNYDHSYFFISTFADDHVEHAAKYLFAYKLGQRQKL</sequence>
<proteinExistence type="inferred from homology"/>
<keyword evidence="9" id="KW-1185">Reference proteome</keyword>
<dbReference type="EMBL" id="CP138580">
    <property type="protein sequence ID" value="WPG98171.1"/>
    <property type="molecule type" value="Genomic_DNA"/>
</dbReference>
<dbReference type="EC" id="3.1.2.12" evidence="2 7"/>
<comment type="catalytic activity">
    <reaction evidence="7">
        <text>S-formylglutathione + H2O = formate + glutathione + H(+)</text>
        <dbReference type="Rhea" id="RHEA:14961"/>
        <dbReference type="ChEBI" id="CHEBI:15377"/>
        <dbReference type="ChEBI" id="CHEBI:15378"/>
        <dbReference type="ChEBI" id="CHEBI:15740"/>
        <dbReference type="ChEBI" id="CHEBI:57688"/>
        <dbReference type="ChEBI" id="CHEBI:57925"/>
        <dbReference type="EC" id="3.1.2.12"/>
    </reaction>
</comment>
<dbReference type="PANTHER" id="PTHR10061">
    <property type="entry name" value="S-FORMYLGLUTATHIONE HYDROLASE"/>
    <property type="match status" value="1"/>
</dbReference>
<dbReference type="InterPro" id="IPR000801">
    <property type="entry name" value="Esterase-like"/>
</dbReference>
<keyword evidence="5 7" id="KW-0378">Hydrolase</keyword>
<evidence type="ECO:0000256" key="5">
    <source>
        <dbReference type="ARBA" id="ARBA00022801"/>
    </source>
</evidence>
<evidence type="ECO:0000256" key="6">
    <source>
        <dbReference type="PIRSR" id="PIRSR614186-1"/>
    </source>
</evidence>
<keyword evidence="4 7" id="KW-0719">Serine esterase</keyword>
<name>A0AAQ3M473_9PEZI</name>
<dbReference type="NCBIfam" id="TIGR02821">
    <property type="entry name" value="fghA_ester_D"/>
    <property type="match status" value="1"/>
</dbReference>
<accession>A0AAQ3M473</accession>
<dbReference type="AlphaFoldDB" id="A0AAQ3M473"/>
<feature type="active site" description="Charge relay system" evidence="6">
    <location>
        <position position="262"/>
    </location>
</feature>
<comment type="function">
    <text evidence="7">Serine hydrolase involved in the detoxification of formaldehyde.</text>
</comment>
<feature type="active site" description="Charge relay system" evidence="6">
    <location>
        <position position="228"/>
    </location>
</feature>
<keyword evidence="7" id="KW-0963">Cytoplasm</keyword>
<feature type="active site" description="Charge relay system" evidence="6">
    <location>
        <position position="151"/>
    </location>
</feature>
<evidence type="ECO:0000256" key="7">
    <source>
        <dbReference type="RuleBase" id="RU363068"/>
    </source>
</evidence>
<dbReference type="Proteomes" id="UP001303373">
    <property type="component" value="Chromosome 1"/>
</dbReference>
<dbReference type="InterPro" id="IPR029058">
    <property type="entry name" value="AB_hydrolase_fold"/>
</dbReference>
<evidence type="ECO:0000256" key="1">
    <source>
        <dbReference type="ARBA" id="ARBA00005622"/>
    </source>
</evidence>
<dbReference type="GO" id="GO:0005829">
    <property type="term" value="C:cytosol"/>
    <property type="evidence" value="ECO:0007669"/>
    <property type="project" value="TreeGrafter"/>
</dbReference>
<comment type="similarity">
    <text evidence="1 7">Belongs to the esterase D family.</text>
</comment>
<evidence type="ECO:0000313" key="9">
    <source>
        <dbReference type="Proteomes" id="UP001303373"/>
    </source>
</evidence>
<dbReference type="GO" id="GO:0052689">
    <property type="term" value="F:carboxylic ester hydrolase activity"/>
    <property type="evidence" value="ECO:0007669"/>
    <property type="project" value="UniProtKB-KW"/>
</dbReference>
<dbReference type="SUPFAM" id="SSF53474">
    <property type="entry name" value="alpha/beta-Hydrolases"/>
    <property type="match status" value="1"/>
</dbReference>
<evidence type="ECO:0000256" key="2">
    <source>
        <dbReference type="ARBA" id="ARBA00012479"/>
    </source>
</evidence>
<protein>
    <recommendedName>
        <fullName evidence="3 7">S-formylglutathione hydrolase</fullName>
        <ecNumber evidence="2 7">3.1.2.12</ecNumber>
    </recommendedName>
</protein>
<dbReference type="GO" id="GO:0018738">
    <property type="term" value="F:S-formylglutathione hydrolase activity"/>
    <property type="evidence" value="ECO:0007669"/>
    <property type="project" value="UniProtKB-EC"/>
</dbReference>
<dbReference type="Pfam" id="PF00756">
    <property type="entry name" value="Esterase"/>
    <property type="match status" value="1"/>
</dbReference>
<organism evidence="8 9">
    <name type="scientific">Acrodontium crateriforme</name>
    <dbReference type="NCBI Taxonomy" id="150365"/>
    <lineage>
        <taxon>Eukaryota</taxon>
        <taxon>Fungi</taxon>
        <taxon>Dikarya</taxon>
        <taxon>Ascomycota</taxon>
        <taxon>Pezizomycotina</taxon>
        <taxon>Dothideomycetes</taxon>
        <taxon>Dothideomycetidae</taxon>
        <taxon>Mycosphaerellales</taxon>
        <taxon>Teratosphaeriaceae</taxon>
        <taxon>Acrodontium</taxon>
    </lineage>
</organism>
<evidence type="ECO:0000256" key="4">
    <source>
        <dbReference type="ARBA" id="ARBA00022487"/>
    </source>
</evidence>
<evidence type="ECO:0000256" key="3">
    <source>
        <dbReference type="ARBA" id="ARBA00016774"/>
    </source>
</evidence>